<accession>A0A4R5A563</accession>
<dbReference type="Pfam" id="PF07978">
    <property type="entry name" value="NIPSNAP"/>
    <property type="match status" value="1"/>
</dbReference>
<evidence type="ECO:0000313" key="2">
    <source>
        <dbReference type="EMBL" id="TDD66096.1"/>
    </source>
</evidence>
<reference evidence="2 3" key="1">
    <citation type="submission" date="2019-03" db="EMBL/GenBank/DDBJ databases">
        <title>Draft genome sequences of novel Actinobacteria.</title>
        <authorList>
            <person name="Sahin N."/>
            <person name="Ay H."/>
            <person name="Saygin H."/>
        </authorList>
    </citation>
    <scope>NUCLEOTIDE SEQUENCE [LARGE SCALE GENOMIC DNA]</scope>
    <source>
        <strain evidence="2 3">DSM 45941</strain>
    </source>
</reference>
<sequence length="115" mass="12918">MIYELREYAAAPGGAEALHARFADHTLGLFERLGMDVAGFWSDLDDPGRIVYLLRFPDEEARQAAWEAFQADPEWRRVKAESEAGGAIVDTMTSRRLGAAPYWPHETARTAADRH</sequence>
<protein>
    <submittedName>
        <fullName evidence="2">NIPSNAP family protein</fullName>
    </submittedName>
</protein>
<dbReference type="AlphaFoldDB" id="A0A4R5A563"/>
<proteinExistence type="predicted"/>
<dbReference type="EMBL" id="SMKY01000317">
    <property type="protein sequence ID" value="TDD66096.1"/>
    <property type="molecule type" value="Genomic_DNA"/>
</dbReference>
<evidence type="ECO:0000259" key="1">
    <source>
        <dbReference type="Pfam" id="PF07978"/>
    </source>
</evidence>
<organism evidence="2 3">
    <name type="scientific">Actinomadura darangshiensis</name>
    <dbReference type="NCBI Taxonomy" id="705336"/>
    <lineage>
        <taxon>Bacteria</taxon>
        <taxon>Bacillati</taxon>
        <taxon>Actinomycetota</taxon>
        <taxon>Actinomycetes</taxon>
        <taxon>Streptosporangiales</taxon>
        <taxon>Thermomonosporaceae</taxon>
        <taxon>Actinomadura</taxon>
    </lineage>
</organism>
<dbReference type="RefSeq" id="WP_132204056.1">
    <property type="nucleotide sequence ID" value="NZ_SMKY01000317.1"/>
</dbReference>
<gene>
    <name evidence="2" type="ORF">E1293_39570</name>
</gene>
<feature type="domain" description="NIPSNAP" evidence="1">
    <location>
        <begin position="3"/>
        <end position="101"/>
    </location>
</feature>
<dbReference type="Gene3D" id="3.30.70.100">
    <property type="match status" value="1"/>
</dbReference>
<comment type="caution">
    <text evidence="2">The sequence shown here is derived from an EMBL/GenBank/DDBJ whole genome shotgun (WGS) entry which is preliminary data.</text>
</comment>
<evidence type="ECO:0000313" key="3">
    <source>
        <dbReference type="Proteomes" id="UP000295578"/>
    </source>
</evidence>
<name>A0A4R5A563_9ACTN</name>
<dbReference type="SUPFAM" id="SSF54909">
    <property type="entry name" value="Dimeric alpha+beta barrel"/>
    <property type="match status" value="1"/>
</dbReference>
<dbReference type="OrthoDB" id="9809695at2"/>
<dbReference type="InterPro" id="IPR012577">
    <property type="entry name" value="NIPSNAP"/>
</dbReference>
<keyword evidence="3" id="KW-1185">Reference proteome</keyword>
<dbReference type="InterPro" id="IPR011008">
    <property type="entry name" value="Dimeric_a/b-barrel"/>
</dbReference>
<dbReference type="Proteomes" id="UP000295578">
    <property type="component" value="Unassembled WGS sequence"/>
</dbReference>